<dbReference type="GO" id="GO:0009423">
    <property type="term" value="P:chorismate biosynthetic process"/>
    <property type="evidence" value="ECO:0007669"/>
    <property type="project" value="UniProtKB-UniRule"/>
</dbReference>
<sequence>MTSHSDAVVLIGPMGAGKTSIGKKAARALGVRFFDTDAAVVRDHGPIEQLFVEHGEARFRAAERAAVSEGLATGGIVSLGGGAVMDPDTRAELAGHRVVLLTVSPRVVAGRVRDSNRPLLQGGDDAIERWTAIFEERRPVYEELADVTFDTSTGPLQDVVDALVAWVRGQTAEPSDSARPGDISPREKEQTA</sequence>
<feature type="region of interest" description="Disordered" evidence="12">
    <location>
        <begin position="170"/>
        <end position="192"/>
    </location>
</feature>
<evidence type="ECO:0000256" key="11">
    <source>
        <dbReference type="HAMAP-Rule" id="MF_00109"/>
    </source>
</evidence>
<dbReference type="GO" id="GO:0005524">
    <property type="term" value="F:ATP binding"/>
    <property type="evidence" value="ECO:0007669"/>
    <property type="project" value="UniProtKB-UniRule"/>
</dbReference>
<feature type="binding site" evidence="11">
    <location>
        <position position="81"/>
    </location>
    <ligand>
        <name>substrate</name>
    </ligand>
</feature>
<evidence type="ECO:0000256" key="12">
    <source>
        <dbReference type="SAM" id="MobiDB-lite"/>
    </source>
</evidence>
<comment type="caution">
    <text evidence="11">Lacks conserved residue(s) required for the propagation of feature annotation.</text>
</comment>
<reference evidence="13" key="1">
    <citation type="submission" date="2024-04" db="EMBL/GenBank/DDBJ databases">
        <authorList>
            <person name="Roder T."/>
            <person name="Oberhansli S."/>
            <person name="Kreuzer M."/>
        </authorList>
    </citation>
    <scope>NUCLEOTIDE SEQUENCE</scope>
    <source>
        <strain evidence="13">LWS13-1.2</strain>
    </source>
</reference>
<comment type="function">
    <text evidence="11">Catalyzes the specific phosphorylation of the 3-hydroxyl group of shikimic acid using ATP as a cosubstrate.</text>
</comment>
<feature type="binding site" evidence="11">
    <location>
        <position position="60"/>
    </location>
    <ligand>
        <name>substrate</name>
    </ligand>
</feature>
<feature type="binding site" evidence="11">
    <location>
        <position position="117"/>
    </location>
    <ligand>
        <name>ATP</name>
        <dbReference type="ChEBI" id="CHEBI:30616"/>
    </ligand>
</feature>
<evidence type="ECO:0000256" key="10">
    <source>
        <dbReference type="ARBA" id="ARBA00048567"/>
    </source>
</evidence>
<keyword evidence="8 11" id="KW-0067">ATP-binding</keyword>
<dbReference type="GO" id="GO:0008652">
    <property type="term" value="P:amino acid biosynthetic process"/>
    <property type="evidence" value="ECO:0007669"/>
    <property type="project" value="UniProtKB-KW"/>
</dbReference>
<dbReference type="InterPro" id="IPR027417">
    <property type="entry name" value="P-loop_NTPase"/>
</dbReference>
<evidence type="ECO:0000256" key="4">
    <source>
        <dbReference type="ARBA" id="ARBA00022605"/>
    </source>
</evidence>
<dbReference type="GO" id="GO:0005829">
    <property type="term" value="C:cytosol"/>
    <property type="evidence" value="ECO:0007669"/>
    <property type="project" value="TreeGrafter"/>
</dbReference>
<comment type="catalytic activity">
    <reaction evidence="10 11">
        <text>shikimate + ATP = 3-phosphoshikimate + ADP + H(+)</text>
        <dbReference type="Rhea" id="RHEA:13121"/>
        <dbReference type="ChEBI" id="CHEBI:15378"/>
        <dbReference type="ChEBI" id="CHEBI:30616"/>
        <dbReference type="ChEBI" id="CHEBI:36208"/>
        <dbReference type="ChEBI" id="CHEBI:145989"/>
        <dbReference type="ChEBI" id="CHEBI:456216"/>
        <dbReference type="EC" id="2.7.1.71"/>
    </reaction>
</comment>
<organism evidence="13">
    <name type="scientific">Microbacterium sp. LWS13-1.2</name>
    <dbReference type="NCBI Taxonomy" id="3135264"/>
    <lineage>
        <taxon>Bacteria</taxon>
        <taxon>Bacillati</taxon>
        <taxon>Actinomycetota</taxon>
        <taxon>Actinomycetes</taxon>
        <taxon>Micrococcales</taxon>
        <taxon>Microbacteriaceae</taxon>
        <taxon>Microbacterium</taxon>
    </lineage>
</organism>
<keyword evidence="5 11" id="KW-0808">Transferase</keyword>
<evidence type="ECO:0000256" key="7">
    <source>
        <dbReference type="ARBA" id="ARBA00022777"/>
    </source>
</evidence>
<protein>
    <recommendedName>
        <fullName evidence="3 11">Shikimate kinase</fullName>
        <shortName evidence="11">SK</shortName>
        <ecNumber evidence="3 11">2.7.1.71</ecNumber>
    </recommendedName>
</protein>
<evidence type="ECO:0000256" key="1">
    <source>
        <dbReference type="ARBA" id="ARBA00004842"/>
    </source>
</evidence>
<dbReference type="InterPro" id="IPR031322">
    <property type="entry name" value="Shikimate/glucono_kinase"/>
</dbReference>
<keyword evidence="6 11" id="KW-0547">Nucleotide-binding</keyword>
<evidence type="ECO:0000256" key="9">
    <source>
        <dbReference type="ARBA" id="ARBA00023141"/>
    </source>
</evidence>
<feature type="binding site" evidence="11">
    <location>
        <position position="137"/>
    </location>
    <ligand>
        <name>substrate</name>
    </ligand>
</feature>
<feature type="binding site" evidence="11">
    <location>
        <position position="37"/>
    </location>
    <ligand>
        <name>substrate</name>
    </ligand>
</feature>
<comment type="cofactor">
    <cofactor evidence="11">
        <name>Mg(2+)</name>
        <dbReference type="ChEBI" id="CHEBI:18420"/>
    </cofactor>
    <text evidence="11">Binds 1 Mg(2+) ion per subunit.</text>
</comment>
<dbReference type="PRINTS" id="PR01100">
    <property type="entry name" value="SHIKIMTKNASE"/>
</dbReference>
<dbReference type="RefSeq" id="WP_349427544.1">
    <property type="nucleotide sequence ID" value="NZ_CP151632.1"/>
</dbReference>
<gene>
    <name evidence="11" type="primary">aroK</name>
    <name evidence="13" type="ORF">MRBLWS13_000560</name>
</gene>
<evidence type="ECO:0000256" key="8">
    <source>
        <dbReference type="ARBA" id="ARBA00022840"/>
    </source>
</evidence>
<comment type="subcellular location">
    <subcellularLocation>
        <location evidence="11">Cytoplasm</location>
    </subcellularLocation>
</comment>
<evidence type="ECO:0000256" key="3">
    <source>
        <dbReference type="ARBA" id="ARBA00012154"/>
    </source>
</evidence>
<keyword evidence="11" id="KW-0479">Metal-binding</keyword>
<evidence type="ECO:0000313" key="13">
    <source>
        <dbReference type="EMBL" id="WZO32946.1"/>
    </source>
</evidence>
<dbReference type="PROSITE" id="PS01128">
    <property type="entry name" value="SHIKIMATE_KINASE"/>
    <property type="match status" value="1"/>
</dbReference>
<dbReference type="Pfam" id="PF01202">
    <property type="entry name" value="SKI"/>
    <property type="match status" value="1"/>
</dbReference>
<keyword evidence="11" id="KW-0460">Magnesium</keyword>
<dbReference type="PANTHER" id="PTHR21087">
    <property type="entry name" value="SHIKIMATE KINASE"/>
    <property type="match status" value="1"/>
</dbReference>
<dbReference type="GO" id="GO:0009073">
    <property type="term" value="P:aromatic amino acid family biosynthetic process"/>
    <property type="evidence" value="ECO:0007669"/>
    <property type="project" value="UniProtKB-KW"/>
</dbReference>
<dbReference type="GO" id="GO:0004765">
    <property type="term" value="F:shikimate kinase activity"/>
    <property type="evidence" value="ECO:0007669"/>
    <property type="project" value="UniProtKB-UniRule"/>
</dbReference>
<proteinExistence type="inferred from homology"/>
<name>A0AAU6S7T3_9MICO</name>
<dbReference type="InterPro" id="IPR000623">
    <property type="entry name" value="Shikimate_kinase/TSH1"/>
</dbReference>
<dbReference type="CDD" id="cd00464">
    <property type="entry name" value="SK"/>
    <property type="match status" value="1"/>
</dbReference>
<keyword evidence="11" id="KW-0963">Cytoplasm</keyword>
<feature type="binding site" evidence="11">
    <location>
        <begin position="15"/>
        <end position="20"/>
    </location>
    <ligand>
        <name>ATP</name>
        <dbReference type="ChEBI" id="CHEBI:30616"/>
    </ligand>
</feature>
<dbReference type="PANTHER" id="PTHR21087:SF16">
    <property type="entry name" value="SHIKIMATE KINASE 1, CHLOROPLASTIC"/>
    <property type="match status" value="1"/>
</dbReference>
<dbReference type="AlphaFoldDB" id="A0AAU6S7T3"/>
<dbReference type="InterPro" id="IPR023000">
    <property type="entry name" value="Shikimate_kinase_CS"/>
</dbReference>
<comment type="subunit">
    <text evidence="11">Monomer.</text>
</comment>
<dbReference type="Gene3D" id="3.40.50.300">
    <property type="entry name" value="P-loop containing nucleotide triphosphate hydrolases"/>
    <property type="match status" value="1"/>
</dbReference>
<comment type="pathway">
    <text evidence="1 11">Metabolic intermediate biosynthesis; chorismate biosynthesis; chorismate from D-erythrose 4-phosphate and phosphoenolpyruvate: step 5/7.</text>
</comment>
<keyword evidence="9 11" id="KW-0057">Aromatic amino acid biosynthesis</keyword>
<evidence type="ECO:0000256" key="5">
    <source>
        <dbReference type="ARBA" id="ARBA00022679"/>
    </source>
</evidence>
<keyword evidence="7 11" id="KW-0418">Kinase</keyword>
<dbReference type="EMBL" id="CP151632">
    <property type="protein sequence ID" value="WZO32946.1"/>
    <property type="molecule type" value="Genomic_DNA"/>
</dbReference>
<keyword evidence="4 11" id="KW-0028">Amino-acid biosynthesis</keyword>
<accession>A0AAU6S7T3</accession>
<dbReference type="SUPFAM" id="SSF52540">
    <property type="entry name" value="P-loop containing nucleoside triphosphate hydrolases"/>
    <property type="match status" value="1"/>
</dbReference>
<dbReference type="GO" id="GO:0000287">
    <property type="term" value="F:magnesium ion binding"/>
    <property type="evidence" value="ECO:0007669"/>
    <property type="project" value="UniProtKB-UniRule"/>
</dbReference>
<feature type="binding site" evidence="11">
    <location>
        <position position="19"/>
    </location>
    <ligand>
        <name>Mg(2+)</name>
        <dbReference type="ChEBI" id="CHEBI:18420"/>
    </ligand>
</feature>
<dbReference type="HAMAP" id="MF_00109">
    <property type="entry name" value="Shikimate_kinase"/>
    <property type="match status" value="1"/>
</dbReference>
<evidence type="ECO:0000256" key="2">
    <source>
        <dbReference type="ARBA" id="ARBA00006997"/>
    </source>
</evidence>
<dbReference type="EC" id="2.7.1.71" evidence="3 11"/>
<evidence type="ECO:0000256" key="6">
    <source>
        <dbReference type="ARBA" id="ARBA00022741"/>
    </source>
</evidence>
<comment type="similarity">
    <text evidence="2 11">Belongs to the shikimate kinase family.</text>
</comment>